<feature type="coiled-coil region" evidence="6">
    <location>
        <begin position="791"/>
        <end position="818"/>
    </location>
</feature>
<dbReference type="InterPro" id="IPR041679">
    <property type="entry name" value="DNA2/NAM7-like_C"/>
</dbReference>
<comment type="similarity">
    <text evidence="1">Belongs to the DNA2/NAM7 helicase family.</text>
</comment>
<reference evidence="10" key="1">
    <citation type="submission" date="2008-10" db="EMBL/GenBank/DDBJ databases">
        <title>Complete sequence of Desulfovibrio vulgaris str. 'Miyazaki F'.</title>
        <authorList>
            <person name="Lucas S."/>
            <person name="Copeland A."/>
            <person name="Lapidus A."/>
            <person name="Glavina del Rio T."/>
            <person name="Dalin E."/>
            <person name="Tice H."/>
            <person name="Bruce D."/>
            <person name="Goodwin L."/>
            <person name="Pitluck S."/>
            <person name="Sims D."/>
            <person name="Brettin T."/>
            <person name="Detter J.C."/>
            <person name="Han C."/>
            <person name="Larimer F."/>
            <person name="Land M."/>
            <person name="Hauser L."/>
            <person name="Kyrpides N."/>
            <person name="Mikhailova N."/>
            <person name="Hazen T.C."/>
            <person name="Richardson P."/>
        </authorList>
    </citation>
    <scope>NUCLEOTIDE SEQUENCE</scope>
    <source>
        <strain evidence="10">Miyazaki F</strain>
    </source>
</reference>
<dbReference type="GO" id="GO:0005524">
    <property type="term" value="F:ATP binding"/>
    <property type="evidence" value="ECO:0007669"/>
    <property type="project" value="UniProtKB-KW"/>
</dbReference>
<evidence type="ECO:0000256" key="1">
    <source>
        <dbReference type="ARBA" id="ARBA00007913"/>
    </source>
</evidence>
<dbReference type="Gene3D" id="3.40.50.300">
    <property type="entry name" value="P-loop containing nucleotide triphosphate hydrolases"/>
    <property type="match status" value="3"/>
</dbReference>
<dbReference type="KEGG" id="dvm:DvMF_1760"/>
<dbReference type="GO" id="GO:0043139">
    <property type="term" value="F:5'-3' DNA helicase activity"/>
    <property type="evidence" value="ECO:0007669"/>
    <property type="project" value="TreeGrafter"/>
</dbReference>
<feature type="compositionally biased region" description="Low complexity" evidence="7">
    <location>
        <begin position="109"/>
        <end position="121"/>
    </location>
</feature>
<dbReference type="OrthoDB" id="9757917at2"/>
<keyword evidence="6" id="KW-0175">Coiled coil</keyword>
<dbReference type="InterPro" id="IPR050534">
    <property type="entry name" value="Coronavir_polyprotein_1ab"/>
</dbReference>
<dbReference type="Pfam" id="PF13086">
    <property type="entry name" value="AAA_11"/>
    <property type="match status" value="1"/>
</dbReference>
<organism evidence="10">
    <name type="scientific">Nitratidesulfovibrio vulgaris (strain DSM 19637 / Miyazaki F)</name>
    <name type="common">Desulfovibrio vulgaris</name>
    <dbReference type="NCBI Taxonomy" id="883"/>
    <lineage>
        <taxon>Bacteria</taxon>
        <taxon>Pseudomonadati</taxon>
        <taxon>Thermodesulfobacteriota</taxon>
        <taxon>Desulfovibrionia</taxon>
        <taxon>Desulfovibrionales</taxon>
        <taxon>Desulfovibrionaceae</taxon>
        <taxon>Nitratidesulfovibrio</taxon>
    </lineage>
</organism>
<accession>B8DM61</accession>
<feature type="compositionally biased region" description="Polar residues" evidence="7">
    <location>
        <begin position="70"/>
        <end position="99"/>
    </location>
</feature>
<dbReference type="Pfam" id="PF13087">
    <property type="entry name" value="AAA_12"/>
    <property type="match status" value="1"/>
</dbReference>
<keyword evidence="5" id="KW-0067">ATP-binding</keyword>
<feature type="domain" description="DNA2/NAM7 helicase-like C-terminal" evidence="9">
    <location>
        <begin position="1048"/>
        <end position="1198"/>
    </location>
</feature>
<dbReference type="GO" id="GO:0016787">
    <property type="term" value="F:hydrolase activity"/>
    <property type="evidence" value="ECO:0007669"/>
    <property type="project" value="UniProtKB-KW"/>
</dbReference>
<feature type="region of interest" description="Disordered" evidence="7">
    <location>
        <begin position="615"/>
        <end position="640"/>
    </location>
</feature>
<sequence>MSKKPNRPYFSASIEHLENLYATQGTNVSVLRAIAQELSHRQTVRAAALNANVTRDMKNNVPARPDAKSSAASDTPANTFPSTTQAGTPATSTRITVHDSTAAAHHVGESPTTPAALSASSAPPPTPEASPFLAPDKMPPPSRILAAWTALEALSPQAFKKPEDLVNGDPACIAQLDRGLPWIPPGEKARPKTQLHYQVVLGSISMAKATDAMVAAFGENDEQPSRQGGIAAIATLLVDRHGILLAENCIGLSSFAWALPLALQQRLDVLGTWACVERQTAEALEKMLRKTDEDGTPLPLTHDDIMAAFGWLTQRFAIPGDMTIPPTFAVRVYHYYKAQNPPEPLLLNSFFLHDLGRCLGQSQQDDLPKGLRRYLGVEAPQSPPDLLTDTAALEQAISPAMMPPARWPSPGGHPLVTLQQAAVNLSRKELGPNGGILAVNGPPGTGKTTLLRDVVAACVFDRAVVMAGFDNPVSAFTPSGEKIAFGGGAFYHIYRVDSRLKGHEILVASSNNKAVENISRELPALSAVGRSPDELRYFKTTSDRLQQGSAGGNPWDGDGSPAATDVAAPVETWGLIAAVLGNRANCAAFQKAFWWDKDCGLAGYLKTAAGKPQQIPVLDPKTGNETGQRPPRIVEEERPPTPQLALAQWKACKARFLALKGDVESELASLEQVRQCCLRIPAVRAKHAQLREAHAQFAAQHEQAAAVRDACIADADAARQTHERQASVAQHHRLTRPGFFSRLFRTARWKQWAADNEALLDAVAMALVAVRDTEQARTQAVAALNTLADQLRSGEFALDALARELSELERQVASWRSTLGESMVDEHFFRADHSAINLAAPWIPASLHKKREDLFIAALDVHRAFIDVSAQKLLHNIGVLTGFMSGPVQDPEKRALLGDLWSSLFMVVPVVSSTFASVERMLCDLPPESLGWLLIDEAGQATPQAAAGAIMRARRTIVVGDPMQVPPVVTLPQRLVESVCRHFRVDPLQWAAPEASAQILADRASNFQAAFAADPEPRRVGVPLLVHRRCQNPMFGISNRIAYDGQMVHAPAPCRPCAVADTLGSSYWLDISSPSSAKWSAAEGDMAYGLLQRLADAGITAPDAFIITPFRNVSSGLRRAARERNALFTALRADPKEWAERRIGTIHTFQGREADTVIFVLGAPGTAEIGARMWAGNAPNILNVAVSRAKRNLYVIGSYDAWSRIGHFAALADALPRVRT</sequence>
<evidence type="ECO:0000256" key="2">
    <source>
        <dbReference type="ARBA" id="ARBA00022741"/>
    </source>
</evidence>
<dbReference type="HOGENOM" id="CLU_004155_0_0_7"/>
<keyword evidence="2" id="KW-0547">Nucleotide-binding</keyword>
<feature type="domain" description="DNA2/NAM7 helicase helicase" evidence="8">
    <location>
        <begin position="909"/>
        <end position="969"/>
    </location>
</feature>
<evidence type="ECO:0000259" key="9">
    <source>
        <dbReference type="Pfam" id="PF13087"/>
    </source>
</evidence>
<evidence type="ECO:0000256" key="3">
    <source>
        <dbReference type="ARBA" id="ARBA00022801"/>
    </source>
</evidence>
<evidence type="ECO:0000256" key="4">
    <source>
        <dbReference type="ARBA" id="ARBA00022806"/>
    </source>
</evidence>
<dbReference type="InterPro" id="IPR027417">
    <property type="entry name" value="P-loop_NTPase"/>
</dbReference>
<dbReference type="InterPro" id="IPR041677">
    <property type="entry name" value="DNA2/NAM7_AAA_11"/>
</dbReference>
<dbReference type="InterPro" id="IPR047187">
    <property type="entry name" value="SF1_C_Upf1"/>
</dbReference>
<keyword evidence="3" id="KW-0378">Hydrolase</keyword>
<dbReference type="CDD" id="cd18808">
    <property type="entry name" value="SF1_C_Upf1"/>
    <property type="match status" value="1"/>
</dbReference>
<dbReference type="eggNOG" id="COG1112">
    <property type="taxonomic scope" value="Bacteria"/>
</dbReference>
<dbReference type="EMBL" id="CP001197">
    <property type="protein sequence ID" value="ACL08705.1"/>
    <property type="molecule type" value="Genomic_DNA"/>
</dbReference>
<dbReference type="AlphaFoldDB" id="B8DM61"/>
<proteinExistence type="inferred from homology"/>
<dbReference type="SUPFAM" id="SSF52540">
    <property type="entry name" value="P-loop containing nucleoside triphosphate hydrolases"/>
    <property type="match status" value="1"/>
</dbReference>
<dbReference type="eggNOG" id="COG0419">
    <property type="taxonomic scope" value="Bacteria"/>
</dbReference>
<evidence type="ECO:0000256" key="6">
    <source>
        <dbReference type="SAM" id="Coils"/>
    </source>
</evidence>
<dbReference type="PANTHER" id="PTHR43788:SF8">
    <property type="entry name" value="DNA-BINDING PROTEIN SMUBP-2"/>
    <property type="match status" value="1"/>
</dbReference>
<evidence type="ECO:0000259" key="8">
    <source>
        <dbReference type="Pfam" id="PF13086"/>
    </source>
</evidence>
<evidence type="ECO:0000256" key="5">
    <source>
        <dbReference type="ARBA" id="ARBA00022840"/>
    </source>
</evidence>
<gene>
    <name evidence="10" type="ordered locus">DvMF_1760</name>
</gene>
<dbReference type="PANTHER" id="PTHR43788">
    <property type="entry name" value="DNA2/NAM7 HELICASE FAMILY MEMBER"/>
    <property type="match status" value="1"/>
</dbReference>
<keyword evidence="4" id="KW-0347">Helicase</keyword>
<dbReference type="STRING" id="883.DvMF_1760"/>
<feature type="region of interest" description="Disordered" evidence="7">
    <location>
        <begin position="55"/>
        <end position="138"/>
    </location>
</feature>
<evidence type="ECO:0000313" key="10">
    <source>
        <dbReference type="EMBL" id="ACL08705.1"/>
    </source>
</evidence>
<protein>
    <submittedName>
        <fullName evidence="10">Uncharacterized protein</fullName>
    </submittedName>
</protein>
<name>B8DM61_NITV9</name>
<feature type="region of interest" description="Disordered" evidence="7">
    <location>
        <begin position="543"/>
        <end position="562"/>
    </location>
</feature>
<evidence type="ECO:0000256" key="7">
    <source>
        <dbReference type="SAM" id="MobiDB-lite"/>
    </source>
</evidence>